<protein>
    <submittedName>
        <fullName evidence="1">Uncharacterized protein</fullName>
    </submittedName>
</protein>
<comment type="caution">
    <text evidence="1">The sequence shown here is derived from an EMBL/GenBank/DDBJ whole genome shotgun (WGS) entry which is preliminary data.</text>
</comment>
<dbReference type="EMBL" id="JBAPLV010000003">
    <property type="protein sequence ID" value="MEI4277858.1"/>
    <property type="molecule type" value="Genomic_DNA"/>
</dbReference>
<proteinExistence type="predicted"/>
<dbReference type="Proteomes" id="UP001373496">
    <property type="component" value="Unassembled WGS sequence"/>
</dbReference>
<sequence length="73" mass="7431">MLRFAVARDFTVAGRTTAAGLALRADDGPFAAGEGPEVTGPTLSLLMVVAGRAAHLDDLAGDGLPLLRERLAG</sequence>
<accession>A0ABU8E3D3</accession>
<reference evidence="1 2" key="1">
    <citation type="submission" date="2024-03" db="EMBL/GenBank/DDBJ databases">
        <title>Draft genome sequence of Klenkia terrae.</title>
        <authorList>
            <person name="Duangmal K."/>
            <person name="Chantavorakit T."/>
        </authorList>
    </citation>
    <scope>NUCLEOTIDE SEQUENCE [LARGE SCALE GENOMIC DNA]</scope>
    <source>
        <strain evidence="1 2">JCM 17786</strain>
    </source>
</reference>
<keyword evidence="2" id="KW-1185">Reference proteome</keyword>
<evidence type="ECO:0000313" key="2">
    <source>
        <dbReference type="Proteomes" id="UP001373496"/>
    </source>
</evidence>
<gene>
    <name evidence="1" type="ORF">UXQ13_05215</name>
</gene>
<name>A0ABU8E3D3_9ACTN</name>
<organism evidence="1 2">
    <name type="scientific">Klenkia terrae</name>
    <dbReference type="NCBI Taxonomy" id="1052259"/>
    <lineage>
        <taxon>Bacteria</taxon>
        <taxon>Bacillati</taxon>
        <taxon>Actinomycetota</taxon>
        <taxon>Actinomycetes</taxon>
        <taxon>Geodermatophilales</taxon>
        <taxon>Geodermatophilaceae</taxon>
        <taxon>Klenkia</taxon>
    </lineage>
</organism>
<evidence type="ECO:0000313" key="1">
    <source>
        <dbReference type="EMBL" id="MEI4277858.1"/>
    </source>
</evidence>